<feature type="domain" description="Cupin type-1" evidence="1">
    <location>
        <begin position="69"/>
        <end position="116"/>
    </location>
</feature>
<evidence type="ECO:0000313" key="2">
    <source>
        <dbReference type="EMBL" id="KMM66922.1"/>
    </source>
</evidence>
<reference evidence="3" key="2">
    <citation type="journal article" date="2009" name="Genome Res.">
        <title>Comparative genomic analyses of the human fungal pathogens Coccidioides and their relatives.</title>
        <authorList>
            <person name="Sharpton T.J."/>
            <person name="Stajich J.E."/>
            <person name="Rounsley S.D."/>
            <person name="Gardner M.J."/>
            <person name="Wortman J.R."/>
            <person name="Jordar V.S."/>
            <person name="Maiti R."/>
            <person name="Kodira C.D."/>
            <person name="Neafsey D.E."/>
            <person name="Zeng Q."/>
            <person name="Hung C.-Y."/>
            <person name="McMahan C."/>
            <person name="Muszewska A."/>
            <person name="Grynberg M."/>
            <person name="Mandel M.A."/>
            <person name="Kellner E.M."/>
            <person name="Barker B.M."/>
            <person name="Galgiani J.N."/>
            <person name="Orbach M.J."/>
            <person name="Kirkland T.N."/>
            <person name="Cole G.T."/>
            <person name="Henn M.R."/>
            <person name="Birren B.W."/>
            <person name="Taylor J.W."/>
        </authorList>
    </citation>
    <scope>NUCLEOTIDE SEQUENCE [LARGE SCALE GENOMIC DNA]</scope>
    <source>
        <strain evidence="3">RMSCC 3488</strain>
    </source>
</reference>
<dbReference type="InterPro" id="IPR011051">
    <property type="entry name" value="RmlC_Cupin_sf"/>
</dbReference>
<accession>A0A0J6I683</accession>
<dbReference type="EMBL" id="DS268110">
    <property type="protein sequence ID" value="KMM66922.1"/>
    <property type="molecule type" value="Genomic_DNA"/>
</dbReference>
<dbReference type="VEuPathDB" id="FungiDB:CPAG_03259"/>
<dbReference type="InterPro" id="IPR006045">
    <property type="entry name" value="Cupin_1"/>
</dbReference>
<dbReference type="InterPro" id="IPR014500">
    <property type="entry name" value="UCP019307_cupin"/>
</dbReference>
<proteinExistence type="predicted"/>
<evidence type="ECO:0000259" key="1">
    <source>
        <dbReference type="Pfam" id="PF00190"/>
    </source>
</evidence>
<dbReference type="CDD" id="cd02219">
    <property type="entry name" value="cupin_YjlB-like"/>
    <property type="match status" value="1"/>
</dbReference>
<dbReference type="PIRSF" id="PIRSF019307">
    <property type="entry name" value="UCP019307"/>
    <property type="match status" value="1"/>
</dbReference>
<reference evidence="2 3" key="1">
    <citation type="submission" date="2007-06" db="EMBL/GenBank/DDBJ databases">
        <title>The Genome Sequence of Coccidioides posadasii RMSCC_3488.</title>
        <authorList>
            <consortium name="Coccidioides Genome Resources Consortium"/>
            <consortium name="The Broad Institute Genome Sequencing Platform"/>
            <person name="Henn M.R."/>
            <person name="Sykes S."/>
            <person name="Young S."/>
            <person name="Jaffe D."/>
            <person name="Berlin A."/>
            <person name="Alvarez P."/>
            <person name="Butler J."/>
            <person name="Gnerre S."/>
            <person name="Grabherr M."/>
            <person name="Mauceli E."/>
            <person name="Brockman W."/>
            <person name="Kodira C."/>
            <person name="Alvarado L."/>
            <person name="Zeng Q."/>
            <person name="Crawford M."/>
            <person name="Antoine C."/>
            <person name="Devon K."/>
            <person name="Galgiani J."/>
            <person name="Orsborn K."/>
            <person name="Lewis M.L."/>
            <person name="Nusbaum C."/>
            <person name="Galagan J."/>
            <person name="Birren B."/>
        </authorList>
    </citation>
    <scope>NUCLEOTIDE SEQUENCE [LARGE SCALE GENOMIC DNA]</scope>
    <source>
        <strain evidence="2 3">RMSCC 3488</strain>
    </source>
</reference>
<dbReference type="AlphaFoldDB" id="A0A0J6I683"/>
<gene>
    <name evidence="2" type="ORF">CPAG_03259</name>
</gene>
<dbReference type="PANTHER" id="PTHR36448">
    <property type="entry name" value="BLR7373 PROTEIN"/>
    <property type="match status" value="1"/>
</dbReference>
<name>A0A0J6I683_COCPO</name>
<dbReference type="Gene3D" id="2.60.120.10">
    <property type="entry name" value="Jelly Rolls"/>
    <property type="match status" value="1"/>
</dbReference>
<dbReference type="InterPro" id="IPR014710">
    <property type="entry name" value="RmlC-like_jellyroll"/>
</dbReference>
<dbReference type="SUPFAM" id="SSF51182">
    <property type="entry name" value="RmlC-like cupins"/>
    <property type="match status" value="1"/>
</dbReference>
<dbReference type="Proteomes" id="UP000054567">
    <property type="component" value="Unassembled WGS sequence"/>
</dbReference>
<sequence>MCVTPLSQVQITRRLIKPWDRIPNTSVQFKPLLIYHSAFTGSASQISNHLKQVGAVKQHWIYSMYPTSHFHSSTHEVLSVVAGKAKLCFGHEENPDRFEPTVYKGDVIIVPAGVSHRLLEDLDGNFSMVGSYPPGKDWDMCYGKVGEEEKIQSIGSLGWFSKDPLYGDQGPVLEV</sequence>
<protein>
    <submittedName>
        <fullName evidence="2">YjlB</fullName>
    </submittedName>
</protein>
<evidence type="ECO:0000313" key="3">
    <source>
        <dbReference type="Proteomes" id="UP000054567"/>
    </source>
</evidence>
<dbReference type="PANTHER" id="PTHR36448:SF3">
    <property type="entry name" value="CUPIN TYPE-2 DOMAIN-CONTAINING PROTEIN"/>
    <property type="match status" value="1"/>
</dbReference>
<dbReference type="InterPro" id="IPR047121">
    <property type="entry name" value="YjiB-like"/>
</dbReference>
<organism evidence="2 3">
    <name type="scientific">Coccidioides posadasii RMSCC 3488</name>
    <dbReference type="NCBI Taxonomy" id="454284"/>
    <lineage>
        <taxon>Eukaryota</taxon>
        <taxon>Fungi</taxon>
        <taxon>Dikarya</taxon>
        <taxon>Ascomycota</taxon>
        <taxon>Pezizomycotina</taxon>
        <taxon>Eurotiomycetes</taxon>
        <taxon>Eurotiomycetidae</taxon>
        <taxon>Onygenales</taxon>
        <taxon>Onygenaceae</taxon>
        <taxon>Coccidioides</taxon>
    </lineage>
</organism>
<dbReference type="Pfam" id="PF00190">
    <property type="entry name" value="Cupin_1"/>
    <property type="match status" value="1"/>
</dbReference>
<reference evidence="3" key="3">
    <citation type="journal article" date="2010" name="Genome Res.">
        <title>Population genomic sequencing of Coccidioides fungi reveals recent hybridization and transposon control.</title>
        <authorList>
            <person name="Neafsey D.E."/>
            <person name="Barker B.M."/>
            <person name="Sharpton T.J."/>
            <person name="Stajich J.E."/>
            <person name="Park D.J."/>
            <person name="Whiston E."/>
            <person name="Hung C.-Y."/>
            <person name="McMahan C."/>
            <person name="White J."/>
            <person name="Sykes S."/>
            <person name="Heiman D."/>
            <person name="Young S."/>
            <person name="Zeng Q."/>
            <person name="Abouelleil A."/>
            <person name="Aftuck L."/>
            <person name="Bessette D."/>
            <person name="Brown A."/>
            <person name="FitzGerald M."/>
            <person name="Lui A."/>
            <person name="Macdonald J.P."/>
            <person name="Priest M."/>
            <person name="Orbach M.J."/>
            <person name="Galgiani J.N."/>
            <person name="Kirkland T.N."/>
            <person name="Cole G.T."/>
            <person name="Birren B.W."/>
            <person name="Henn M.R."/>
            <person name="Taylor J.W."/>
            <person name="Rounsley S.D."/>
        </authorList>
    </citation>
    <scope>NUCLEOTIDE SEQUENCE [LARGE SCALE GENOMIC DNA]</scope>
    <source>
        <strain evidence="3">RMSCC 3488</strain>
    </source>
</reference>